<keyword evidence="1" id="KW-0472">Membrane</keyword>
<name>A0A1F8C3C6_9BACT</name>
<keyword evidence="1" id="KW-1133">Transmembrane helix</keyword>
<dbReference type="EMBL" id="MGHL01000002">
    <property type="protein sequence ID" value="OGM70782.1"/>
    <property type="molecule type" value="Genomic_DNA"/>
</dbReference>
<dbReference type="PANTHER" id="PTHR22916">
    <property type="entry name" value="GLYCOSYLTRANSFERASE"/>
    <property type="match status" value="1"/>
</dbReference>
<dbReference type="InterPro" id="IPR029044">
    <property type="entry name" value="Nucleotide-diphossugar_trans"/>
</dbReference>
<keyword evidence="1" id="KW-0812">Transmembrane</keyword>
<proteinExistence type="predicted"/>
<reference evidence="3 4" key="1">
    <citation type="journal article" date="2016" name="Nat. Commun.">
        <title>Thousands of microbial genomes shed light on interconnected biogeochemical processes in an aquifer system.</title>
        <authorList>
            <person name="Anantharaman K."/>
            <person name="Brown C.T."/>
            <person name="Hug L.A."/>
            <person name="Sharon I."/>
            <person name="Castelle C.J."/>
            <person name="Probst A.J."/>
            <person name="Thomas B.C."/>
            <person name="Singh A."/>
            <person name="Wilkins M.J."/>
            <person name="Karaoz U."/>
            <person name="Brodie E.L."/>
            <person name="Williams K.H."/>
            <person name="Hubbard S.S."/>
            <person name="Banfield J.F."/>
        </authorList>
    </citation>
    <scope>NUCLEOTIDE SEQUENCE [LARGE SCALE GENOMIC DNA]</scope>
</reference>
<evidence type="ECO:0000313" key="3">
    <source>
        <dbReference type="EMBL" id="OGM70782.1"/>
    </source>
</evidence>
<dbReference type="CDD" id="cd00761">
    <property type="entry name" value="Glyco_tranf_GTA_type"/>
    <property type="match status" value="1"/>
</dbReference>
<organism evidence="3 4">
    <name type="scientific">Candidatus Woesebacteria bacterium RIFCSPLOWO2_01_FULL_44_14</name>
    <dbReference type="NCBI Taxonomy" id="1802525"/>
    <lineage>
        <taxon>Bacteria</taxon>
        <taxon>Candidatus Woeseibacteriota</taxon>
    </lineage>
</organism>
<feature type="domain" description="Glycosyltransferase 2-like" evidence="2">
    <location>
        <begin position="5"/>
        <end position="129"/>
    </location>
</feature>
<evidence type="ECO:0000259" key="2">
    <source>
        <dbReference type="Pfam" id="PF00535"/>
    </source>
</evidence>
<gene>
    <name evidence="3" type="ORF">A2975_02740</name>
</gene>
<dbReference type="STRING" id="1802525.A2975_02740"/>
<evidence type="ECO:0000313" key="4">
    <source>
        <dbReference type="Proteomes" id="UP000178429"/>
    </source>
</evidence>
<dbReference type="Gene3D" id="3.90.550.10">
    <property type="entry name" value="Spore Coat Polysaccharide Biosynthesis Protein SpsA, Chain A"/>
    <property type="match status" value="1"/>
</dbReference>
<dbReference type="Proteomes" id="UP000178429">
    <property type="component" value="Unassembled WGS sequence"/>
</dbReference>
<dbReference type="InterPro" id="IPR001173">
    <property type="entry name" value="Glyco_trans_2-like"/>
</dbReference>
<dbReference type="SUPFAM" id="SSF53448">
    <property type="entry name" value="Nucleotide-diphospho-sugar transferases"/>
    <property type="match status" value="1"/>
</dbReference>
<protein>
    <recommendedName>
        <fullName evidence="2">Glycosyltransferase 2-like domain-containing protein</fullName>
    </recommendedName>
</protein>
<feature type="transmembrane region" description="Helical" evidence="1">
    <location>
        <begin position="312"/>
        <end position="331"/>
    </location>
</feature>
<accession>A0A1F8C3C6</accession>
<dbReference type="AlphaFoldDB" id="A0A1F8C3C6"/>
<dbReference type="Pfam" id="PF00535">
    <property type="entry name" value="Glycos_transf_2"/>
    <property type="match status" value="1"/>
</dbReference>
<sequence>MSKVSVVIATLNSEKTLPKTLESIKKQVFPQKDVEVLIVDGGSTDQTLAVAKSYKAKVINNPRTEQNYAKFLGYRQARGKYLMFLDSDEALENKNSLKKRVEIFKKYPLVKAVIGSGYKNPPNYPFINQYLSEFGDPFSFFVYRTSKDAGIFVPSMRKKYKVVQETKGYLILDLTGEVDLPLVELTAGGSMVDADFLKRKFPTTERRSELINHLFYLLQSKSSFLAINKKDAIWHYSDISFWRYLNKISWRVKVNIHYPQSVGLGGFVGRNKLLSAGNLGFKKYFFVPYAGSLVAPLLDSISLVLTRREIRYLLHLPLCLITFGLIVYHGILKIMGFKPSLLSYGGKKSVKTS</sequence>
<feature type="transmembrane region" description="Helical" evidence="1">
    <location>
        <begin position="284"/>
        <end position="305"/>
    </location>
</feature>
<comment type="caution">
    <text evidence="3">The sequence shown here is derived from an EMBL/GenBank/DDBJ whole genome shotgun (WGS) entry which is preliminary data.</text>
</comment>
<evidence type="ECO:0000256" key="1">
    <source>
        <dbReference type="SAM" id="Phobius"/>
    </source>
</evidence>